<reference evidence="3 4" key="1">
    <citation type="submission" date="2020-01" db="EMBL/GenBank/DDBJ databases">
        <title>Paenibacillus soybeanensis sp. nov. isolated from the nodules of soybean (Glycine max(L.) Merr).</title>
        <authorList>
            <person name="Wang H."/>
        </authorList>
    </citation>
    <scope>NUCLEOTIDE SEQUENCE [LARGE SCALE GENOMIC DNA]</scope>
    <source>
        <strain evidence="3 4">T1</strain>
    </source>
</reference>
<dbReference type="EMBL" id="JAAAMV010000025">
    <property type="protein sequence ID" value="NBD27083.1"/>
    <property type="molecule type" value="Genomic_DNA"/>
</dbReference>
<feature type="transmembrane region" description="Helical" evidence="1">
    <location>
        <begin position="49"/>
        <end position="74"/>
    </location>
</feature>
<proteinExistence type="predicted"/>
<dbReference type="RefSeq" id="WP_161746106.1">
    <property type="nucleotide sequence ID" value="NZ_JAAAMV010000025.1"/>
</dbReference>
<dbReference type="InterPro" id="IPR045679">
    <property type="entry name" value="DUF6199"/>
</dbReference>
<dbReference type="Proteomes" id="UP000665561">
    <property type="component" value="Unassembled WGS sequence"/>
</dbReference>
<evidence type="ECO:0000313" key="3">
    <source>
        <dbReference type="EMBL" id="NBD27083.1"/>
    </source>
</evidence>
<gene>
    <name evidence="3" type="ORF">GT019_24695</name>
</gene>
<evidence type="ECO:0000313" key="4">
    <source>
        <dbReference type="Proteomes" id="UP000665561"/>
    </source>
</evidence>
<feature type="domain" description="DUF6199" evidence="2">
    <location>
        <begin position="17"/>
        <end position="71"/>
    </location>
</feature>
<keyword evidence="1" id="KW-0812">Transmembrane</keyword>
<name>A0ABW9XWJ3_9BACL</name>
<comment type="caution">
    <text evidence="3">The sequence shown here is derived from an EMBL/GenBank/DDBJ whole genome shotgun (WGS) entry which is preliminary data.</text>
</comment>
<evidence type="ECO:0000259" key="2">
    <source>
        <dbReference type="Pfam" id="PF19701"/>
    </source>
</evidence>
<keyword evidence="4" id="KW-1185">Reference proteome</keyword>
<evidence type="ECO:0000256" key="1">
    <source>
        <dbReference type="SAM" id="Phobius"/>
    </source>
</evidence>
<organism evidence="3 4">
    <name type="scientific">Paenibacillus glycinis</name>
    <dbReference type="NCBI Taxonomy" id="2697035"/>
    <lineage>
        <taxon>Bacteria</taxon>
        <taxon>Bacillati</taxon>
        <taxon>Bacillota</taxon>
        <taxon>Bacilli</taxon>
        <taxon>Bacillales</taxon>
        <taxon>Paenibacillaceae</taxon>
        <taxon>Paenibacillus</taxon>
    </lineage>
</organism>
<protein>
    <recommendedName>
        <fullName evidence="2">DUF6199 domain-containing protein</fullName>
    </recommendedName>
</protein>
<sequence>MPPEAKAISVLFTIFIALWTTAALFAAIWPYRTWKIAQGWKARHEPSAAYFVFQRILASLFAFVGLGLLLLPFFR</sequence>
<feature type="transmembrane region" description="Helical" evidence="1">
    <location>
        <begin position="7"/>
        <end position="29"/>
    </location>
</feature>
<accession>A0ABW9XWJ3</accession>
<keyword evidence="1" id="KW-0472">Membrane</keyword>
<dbReference type="Pfam" id="PF19701">
    <property type="entry name" value="DUF6199"/>
    <property type="match status" value="1"/>
</dbReference>
<keyword evidence="1" id="KW-1133">Transmembrane helix</keyword>